<evidence type="ECO:0000313" key="4">
    <source>
        <dbReference type="EMBL" id="OAV52199.1"/>
    </source>
</evidence>
<dbReference type="InterPro" id="IPR043968">
    <property type="entry name" value="SGNH"/>
</dbReference>
<gene>
    <name evidence="4" type="ORF">A6F49_01080</name>
</gene>
<feature type="transmembrane region" description="Helical" evidence="1">
    <location>
        <begin position="86"/>
        <end position="104"/>
    </location>
</feature>
<dbReference type="Pfam" id="PF19040">
    <property type="entry name" value="SGNH"/>
    <property type="match status" value="1"/>
</dbReference>
<dbReference type="GO" id="GO:0016747">
    <property type="term" value="F:acyltransferase activity, transferring groups other than amino-acyl groups"/>
    <property type="evidence" value="ECO:0007669"/>
    <property type="project" value="InterPro"/>
</dbReference>
<dbReference type="InterPro" id="IPR050879">
    <property type="entry name" value="Acyltransferase_3"/>
</dbReference>
<evidence type="ECO:0000256" key="1">
    <source>
        <dbReference type="SAM" id="Phobius"/>
    </source>
</evidence>
<keyword evidence="1" id="KW-0812">Transmembrane</keyword>
<keyword evidence="1" id="KW-0472">Membrane</keyword>
<accession>A0A1B7LVE3</accession>
<protein>
    <submittedName>
        <fullName evidence="4">Uncharacterized protein</fullName>
    </submittedName>
</protein>
<keyword evidence="5" id="KW-1185">Reference proteome</keyword>
<name>A0A1B7LVE3_9MICC</name>
<reference evidence="4 5" key="1">
    <citation type="submission" date="2016-04" db="EMBL/GenBank/DDBJ databases">
        <title>First whole genome shotgun sequence of the bacterium Enteractinococcus sp. strain UASWS1574.</title>
        <authorList>
            <person name="Crovadore J."/>
            <person name="Chablais R."/>
            <person name="Lefort F."/>
        </authorList>
    </citation>
    <scope>NUCLEOTIDE SEQUENCE [LARGE SCALE GENOMIC DNA]</scope>
    <source>
        <strain evidence="4 5">UASWS1574</strain>
    </source>
</reference>
<feature type="domain" description="SGNH" evidence="3">
    <location>
        <begin position="288"/>
        <end position="499"/>
    </location>
</feature>
<feature type="domain" description="Acyltransferase 3" evidence="2">
    <location>
        <begin position="7"/>
        <end position="173"/>
    </location>
</feature>
<feature type="transmembrane region" description="Helical" evidence="1">
    <location>
        <begin position="35"/>
        <end position="54"/>
    </location>
</feature>
<organism evidence="4 5">
    <name type="scientific">Enteractinococcus helveticum</name>
    <dbReference type="NCBI Taxonomy" id="1837282"/>
    <lineage>
        <taxon>Bacteria</taxon>
        <taxon>Bacillati</taxon>
        <taxon>Actinomycetota</taxon>
        <taxon>Actinomycetes</taxon>
        <taxon>Micrococcales</taxon>
        <taxon>Micrococcaceae</taxon>
    </lineage>
</organism>
<keyword evidence="1" id="KW-1133">Transmembrane helix</keyword>
<dbReference type="GO" id="GO:0009103">
    <property type="term" value="P:lipopolysaccharide biosynthetic process"/>
    <property type="evidence" value="ECO:0007669"/>
    <property type="project" value="TreeGrafter"/>
</dbReference>
<dbReference type="PANTHER" id="PTHR23028:SF53">
    <property type="entry name" value="ACYL_TRANSF_3 DOMAIN-CONTAINING PROTEIN"/>
    <property type="match status" value="1"/>
</dbReference>
<dbReference type="Proteomes" id="UP000078292">
    <property type="component" value="Unassembled WGS sequence"/>
</dbReference>
<comment type="caution">
    <text evidence="4">The sequence shown here is derived from an EMBL/GenBank/DDBJ whole genome shotgun (WGS) entry which is preliminary data.</text>
</comment>
<dbReference type="AlphaFoldDB" id="A0A1B7LVE3"/>
<dbReference type="EMBL" id="LXEY01000110">
    <property type="protein sequence ID" value="OAV52199.1"/>
    <property type="molecule type" value="Genomic_DNA"/>
</dbReference>
<dbReference type="GO" id="GO:0016020">
    <property type="term" value="C:membrane"/>
    <property type="evidence" value="ECO:0007669"/>
    <property type="project" value="TreeGrafter"/>
</dbReference>
<sequence length="512" mass="56099">MAILIGVVFVASFVYAIYVGSFNQDENYLMTTTRAWQLAFGGLLALAGGTIRLPQPLRVPAGWLGLGMVVTTGFIFDGAQLFPGPWALYPLAGLTLVLISAGPLGGHHDPEQTATRFLSNKPLAWIGDHAYGLYLWHWPILIYYLELRDRDAISWRGALVILAVTVVLAMLTFRYIEQPLKRRQTQRTGVDARRINKVVVAAAAGSIIVAGTGATLVLQQPHNQTANVFDDWDWETHPGAMATTNQYTTPEGINYLPAVEELTAQQATIYDQSCVQKLGNDPGLDEVTVCEDPNKPDDPTATVVISGGSHSVHWHAALEALAAEYNWELLVVNKDACVFMNSDNPDTASCNSWNDNYIDWLENHDVDLVIANGTRVFSESPERIHEGAQHRWEQITNTSAELLLVRGTPRPGERVDDCLADGGSPEDCGATTEQLAEINPLEHEDLPAGAHHIDLLEHVCPEGATTGLDQCPAVVGNVVVWYDGSHLTNQYVATMTALIEAELRETVSWLFD</sequence>
<dbReference type="InterPro" id="IPR002656">
    <property type="entry name" value="Acyl_transf_3_dom"/>
</dbReference>
<dbReference type="Pfam" id="PF01757">
    <property type="entry name" value="Acyl_transf_3"/>
    <property type="match status" value="1"/>
</dbReference>
<evidence type="ECO:0000259" key="3">
    <source>
        <dbReference type="Pfam" id="PF19040"/>
    </source>
</evidence>
<feature type="transmembrane region" description="Helical" evidence="1">
    <location>
        <begin position="61"/>
        <end position="80"/>
    </location>
</feature>
<evidence type="ECO:0000313" key="5">
    <source>
        <dbReference type="Proteomes" id="UP000078292"/>
    </source>
</evidence>
<dbReference type="PANTHER" id="PTHR23028">
    <property type="entry name" value="ACETYLTRANSFERASE"/>
    <property type="match status" value="1"/>
</dbReference>
<dbReference type="OrthoDB" id="3404679at2"/>
<dbReference type="RefSeq" id="WP_043055459.1">
    <property type="nucleotide sequence ID" value="NZ_LXEY01000110.1"/>
</dbReference>
<feature type="transmembrane region" description="Helical" evidence="1">
    <location>
        <begin position="125"/>
        <end position="145"/>
    </location>
</feature>
<evidence type="ECO:0000259" key="2">
    <source>
        <dbReference type="Pfam" id="PF01757"/>
    </source>
</evidence>
<feature type="transmembrane region" description="Helical" evidence="1">
    <location>
        <begin position="198"/>
        <end position="218"/>
    </location>
</feature>
<feature type="transmembrane region" description="Helical" evidence="1">
    <location>
        <begin position="157"/>
        <end position="177"/>
    </location>
</feature>
<proteinExistence type="predicted"/>